<feature type="transmembrane region" description="Helical" evidence="1">
    <location>
        <begin position="9"/>
        <end position="26"/>
    </location>
</feature>
<keyword evidence="1" id="KW-0812">Transmembrane</keyword>
<accession>A0A8J8SAH5</accession>
<dbReference type="RefSeq" id="WP_212693832.1">
    <property type="nucleotide sequence ID" value="NZ_CAJXUH010000002.1"/>
</dbReference>
<gene>
    <name evidence="2" type="ORF">HYG85_08920</name>
</gene>
<name>A0A8J8SAH5_9FIRM</name>
<keyword evidence="3" id="KW-1185">Reference proteome</keyword>
<evidence type="ECO:0000256" key="1">
    <source>
        <dbReference type="SAM" id="Phobius"/>
    </source>
</evidence>
<organism evidence="2 3">
    <name type="scientific">Vallitalea guaymasensis</name>
    <dbReference type="NCBI Taxonomy" id="1185412"/>
    <lineage>
        <taxon>Bacteria</taxon>
        <taxon>Bacillati</taxon>
        <taxon>Bacillota</taxon>
        <taxon>Clostridia</taxon>
        <taxon>Lachnospirales</taxon>
        <taxon>Vallitaleaceae</taxon>
        <taxon>Vallitalea</taxon>
    </lineage>
</organism>
<dbReference type="KEGG" id="vgu:HYG85_08920"/>
<reference evidence="2 3" key="1">
    <citation type="submission" date="2020-07" db="EMBL/GenBank/DDBJ databases">
        <title>Vallitalea guaymasensis genome.</title>
        <authorList>
            <person name="Postec A."/>
        </authorList>
    </citation>
    <scope>NUCLEOTIDE SEQUENCE [LARGE SCALE GENOMIC DNA]</scope>
    <source>
        <strain evidence="2 3">Ra1766G1</strain>
    </source>
</reference>
<proteinExistence type="predicted"/>
<protein>
    <submittedName>
        <fullName evidence="2">Uncharacterized protein</fullName>
    </submittedName>
</protein>
<sequence>MKKFRKQNYFLYSIVSFFVFLSWFPVNRASWLLFGEVPCPKCLQK</sequence>
<evidence type="ECO:0000313" key="3">
    <source>
        <dbReference type="Proteomes" id="UP000677305"/>
    </source>
</evidence>
<evidence type="ECO:0000313" key="2">
    <source>
        <dbReference type="EMBL" id="QUH27385.1"/>
    </source>
</evidence>
<dbReference type="EMBL" id="CP058561">
    <property type="protein sequence ID" value="QUH27385.1"/>
    <property type="molecule type" value="Genomic_DNA"/>
</dbReference>
<keyword evidence="1" id="KW-1133">Transmembrane helix</keyword>
<dbReference type="Proteomes" id="UP000677305">
    <property type="component" value="Chromosome"/>
</dbReference>
<keyword evidence="1" id="KW-0472">Membrane</keyword>
<dbReference type="AlphaFoldDB" id="A0A8J8SAH5"/>